<reference evidence="1" key="2">
    <citation type="submission" date="2022-06" db="UniProtKB">
        <authorList>
            <consortium name="EnsemblMetazoa"/>
        </authorList>
    </citation>
    <scope>IDENTIFICATION</scope>
    <source>
        <strain evidence="1">PS312</strain>
    </source>
</reference>
<dbReference type="EnsemblMetazoa" id="PPA46457.1">
    <property type="protein sequence ID" value="PPA46457.1"/>
    <property type="gene ID" value="WBGene00284826"/>
</dbReference>
<dbReference type="Proteomes" id="UP000005239">
    <property type="component" value="Unassembled WGS sequence"/>
</dbReference>
<keyword evidence="2" id="KW-1185">Reference proteome</keyword>
<reference evidence="2" key="1">
    <citation type="journal article" date="2008" name="Nat. Genet.">
        <title>The Pristionchus pacificus genome provides a unique perspective on nematode lifestyle and parasitism.</title>
        <authorList>
            <person name="Dieterich C."/>
            <person name="Clifton S.W."/>
            <person name="Schuster L.N."/>
            <person name="Chinwalla A."/>
            <person name="Delehaunty K."/>
            <person name="Dinkelacker I."/>
            <person name="Fulton L."/>
            <person name="Fulton R."/>
            <person name="Godfrey J."/>
            <person name="Minx P."/>
            <person name="Mitreva M."/>
            <person name="Roeseler W."/>
            <person name="Tian H."/>
            <person name="Witte H."/>
            <person name="Yang S.P."/>
            <person name="Wilson R.K."/>
            <person name="Sommer R.J."/>
        </authorList>
    </citation>
    <scope>NUCLEOTIDE SEQUENCE [LARGE SCALE GENOMIC DNA]</scope>
    <source>
        <strain evidence="2">PS312</strain>
    </source>
</reference>
<gene>
    <name evidence="1" type="primary">WBGene00284826</name>
</gene>
<name>A0A2A6BJD9_PRIPA</name>
<sequence length="140" mass="14919">MSQLATDSFVDTLVPLLGADSTDPKRLISSSDLQRHLVTSTNVPKRSSAAACMLEMGIAWKIFSSAAFSKNLKGLSRSTASLGPLSIRATESADSGSSCVRKARIVPIFTLIIAVSHYWGENNEEYLLLLHGSGSSSAMN</sequence>
<protein>
    <submittedName>
        <fullName evidence="1">Uncharacterized protein</fullName>
    </submittedName>
</protein>
<accession>A0A2A6BJD9</accession>
<proteinExistence type="predicted"/>
<dbReference type="AlphaFoldDB" id="A0A2A6BJD9"/>
<organism evidence="1 2">
    <name type="scientific">Pristionchus pacificus</name>
    <name type="common">Parasitic nematode worm</name>
    <dbReference type="NCBI Taxonomy" id="54126"/>
    <lineage>
        <taxon>Eukaryota</taxon>
        <taxon>Metazoa</taxon>
        <taxon>Ecdysozoa</taxon>
        <taxon>Nematoda</taxon>
        <taxon>Chromadorea</taxon>
        <taxon>Rhabditida</taxon>
        <taxon>Rhabditina</taxon>
        <taxon>Diplogasteromorpha</taxon>
        <taxon>Diplogasteroidea</taxon>
        <taxon>Neodiplogasteridae</taxon>
        <taxon>Pristionchus</taxon>
    </lineage>
</organism>
<evidence type="ECO:0000313" key="2">
    <source>
        <dbReference type="Proteomes" id="UP000005239"/>
    </source>
</evidence>
<accession>A0A8R1Z3N7</accession>
<evidence type="ECO:0000313" key="1">
    <source>
        <dbReference type="EnsemblMetazoa" id="PPA46457.1"/>
    </source>
</evidence>